<protein>
    <submittedName>
        <fullName evidence="5">ACP phosphodiesterase</fullName>
    </submittedName>
</protein>
<dbReference type="RefSeq" id="WP_261857380.1">
    <property type="nucleotide sequence ID" value="NZ_AP024850.1"/>
</dbReference>
<evidence type="ECO:0000313" key="5">
    <source>
        <dbReference type="EMBL" id="MDO6543731.1"/>
    </source>
</evidence>
<evidence type="ECO:0000313" key="6">
    <source>
        <dbReference type="Proteomes" id="UP001170624"/>
    </source>
</evidence>
<dbReference type="Pfam" id="PF04336">
    <property type="entry name" value="ACP_PD"/>
    <property type="match status" value="1"/>
</dbReference>
<dbReference type="PANTHER" id="PTHR38764">
    <property type="entry name" value="ACYL CARRIER PROTEIN PHOSPHODIESTERASE"/>
    <property type="match status" value="1"/>
</dbReference>
<dbReference type="AlphaFoldDB" id="A0AAW7Y7M2"/>
<dbReference type="EMBL" id="JAUOPU010000015">
    <property type="protein sequence ID" value="MDO6543731.1"/>
    <property type="molecule type" value="Genomic_DNA"/>
</dbReference>
<reference evidence="5" key="1">
    <citation type="submission" date="2023-07" db="EMBL/GenBank/DDBJ databases">
        <title>Genome content predicts the carbon catabolic preferences of heterotrophic bacteria.</title>
        <authorList>
            <person name="Gralka M."/>
        </authorList>
    </citation>
    <scope>NUCLEOTIDE SEQUENCE</scope>
    <source>
        <strain evidence="5">G2M05</strain>
    </source>
</reference>
<sequence length="198" mass="23342">MNFLAHLDLADFCRSHLAGNLLADFVRGDPYKQHTKAAADGIKLHRFVDGYIDAMPQVKQCQRLFRPETRRVSGIALDLIWDHFLARHWNDYHTQPLSQFVAFARQEVEIYQHNLPESYQQMSSRMWQQQWLIQYQETATIETALTRMAIRRPKLHQLANTPTDIFTHYQQLETTFHAIYPQIQQAALGYRQRQSIDS</sequence>
<accession>A0AAW7Y7M2</accession>
<name>A0AAW7Y7M2_9GAMM</name>
<keyword evidence="4" id="KW-0276">Fatty acid metabolism</keyword>
<evidence type="ECO:0000256" key="2">
    <source>
        <dbReference type="ARBA" id="ARBA00022801"/>
    </source>
</evidence>
<dbReference type="Proteomes" id="UP001170624">
    <property type="component" value="Unassembled WGS sequence"/>
</dbReference>
<comment type="caution">
    <text evidence="5">The sequence shown here is derived from an EMBL/GenBank/DDBJ whole genome shotgun (WGS) entry which is preliminary data.</text>
</comment>
<dbReference type="GO" id="GO:0008770">
    <property type="term" value="F:[acyl-carrier-protein] phosphodiesterase activity"/>
    <property type="evidence" value="ECO:0007669"/>
    <property type="project" value="InterPro"/>
</dbReference>
<keyword evidence="4" id="KW-0275">Fatty acid biosynthesis</keyword>
<evidence type="ECO:0000256" key="3">
    <source>
        <dbReference type="ARBA" id="ARBA00023098"/>
    </source>
</evidence>
<gene>
    <name evidence="5" type="ORF">Q4568_14390</name>
</gene>
<dbReference type="PANTHER" id="PTHR38764:SF1">
    <property type="entry name" value="ACYL CARRIER PROTEIN PHOSPHODIESTERASE"/>
    <property type="match status" value="1"/>
</dbReference>
<dbReference type="InterPro" id="IPR007431">
    <property type="entry name" value="ACP_PD"/>
</dbReference>
<proteinExistence type="predicted"/>
<keyword evidence="1" id="KW-0444">Lipid biosynthesis</keyword>
<keyword evidence="3" id="KW-0443">Lipid metabolism</keyword>
<keyword evidence="2" id="KW-0378">Hydrolase</keyword>
<dbReference type="GO" id="GO:0006633">
    <property type="term" value="P:fatty acid biosynthetic process"/>
    <property type="evidence" value="ECO:0007669"/>
    <property type="project" value="UniProtKB-KW"/>
</dbReference>
<dbReference type="PIRSF" id="PIRSF011489">
    <property type="entry name" value="DUF479"/>
    <property type="match status" value="1"/>
</dbReference>
<evidence type="ECO:0000256" key="4">
    <source>
        <dbReference type="ARBA" id="ARBA00023160"/>
    </source>
</evidence>
<organism evidence="5 6">
    <name type="scientific">Photobacterium sanguinicancri</name>
    <dbReference type="NCBI Taxonomy" id="875932"/>
    <lineage>
        <taxon>Bacteria</taxon>
        <taxon>Pseudomonadati</taxon>
        <taxon>Pseudomonadota</taxon>
        <taxon>Gammaproteobacteria</taxon>
        <taxon>Vibrionales</taxon>
        <taxon>Vibrionaceae</taxon>
        <taxon>Photobacterium</taxon>
    </lineage>
</organism>
<evidence type="ECO:0000256" key="1">
    <source>
        <dbReference type="ARBA" id="ARBA00022516"/>
    </source>
</evidence>